<dbReference type="SUPFAM" id="SSF55383">
    <property type="entry name" value="Copper amine oxidase, domain N"/>
    <property type="match status" value="1"/>
</dbReference>
<dbReference type="InterPro" id="IPR036582">
    <property type="entry name" value="Mao_N_sf"/>
</dbReference>
<dbReference type="CDD" id="cd14789">
    <property type="entry name" value="Tiki"/>
    <property type="match status" value="1"/>
</dbReference>
<feature type="domain" description="Copper amine oxidase-like N-terminal" evidence="2">
    <location>
        <begin position="32"/>
        <end position="138"/>
    </location>
</feature>
<protein>
    <submittedName>
        <fullName evidence="3">TraB/GumN family protein</fullName>
    </submittedName>
</protein>
<evidence type="ECO:0000256" key="1">
    <source>
        <dbReference type="SAM" id="SignalP"/>
    </source>
</evidence>
<dbReference type="PANTHER" id="PTHR40590:SF1">
    <property type="entry name" value="CYTOPLASMIC PROTEIN"/>
    <property type="match status" value="1"/>
</dbReference>
<dbReference type="PANTHER" id="PTHR40590">
    <property type="entry name" value="CYTOPLASMIC PROTEIN-RELATED"/>
    <property type="match status" value="1"/>
</dbReference>
<organism evidence="3 4">
    <name type="scientific">Paenibacillus agri</name>
    <dbReference type="NCBI Taxonomy" id="2744309"/>
    <lineage>
        <taxon>Bacteria</taxon>
        <taxon>Bacillati</taxon>
        <taxon>Bacillota</taxon>
        <taxon>Bacilli</taxon>
        <taxon>Bacillales</taxon>
        <taxon>Paenibacillaceae</taxon>
        <taxon>Paenibacillus</taxon>
    </lineage>
</organism>
<dbReference type="InterPro" id="IPR002816">
    <property type="entry name" value="TraB/PrgY/GumN_fam"/>
</dbReference>
<dbReference type="Pfam" id="PF01963">
    <property type="entry name" value="TraB_PrgY_gumN"/>
    <property type="match status" value="1"/>
</dbReference>
<dbReference type="EMBL" id="JABWCS010000211">
    <property type="protein sequence ID" value="NUU61905.1"/>
    <property type="molecule type" value="Genomic_DNA"/>
</dbReference>
<accession>A0A850ELL7</accession>
<sequence>MKKLSATILTLGLLTSGLSSAHAAEKASSVWLNGKQIQFSNSAPIVEKGVTLVPLRPLLEQLGVNVKWDQATHTVSGSKGSLSLSLKIGSTNATANGKAVKLDAAPKQIRNVTYVPVRFVAETTGYQVAWNQSLRQVTLTSKQHSEGRGFLWKVENTGNTVYVLGSIHHVPEGMYPLRPEIEDALKAANYLGVEVDMSAVTSEDLQKQVLELGVYKDGTTLKDHISADTYNKVTAFLKANGMPENSFDIFKSWFVTQQIMNIQVAKEGFTPEKGIDNYLIEKANEAKKPIVSLETMESQMKMNNNFSDALQERLLLQNLDPKSVTPPSPDVSIDDLNKMWIQGDEKALNEFTTTGWDAEYFQGLINDRNEEMTKKIKGFLNGDKKETYLVVVGMLHLLGNEGIVPSLEKEGFKVTKQ</sequence>
<proteinExistence type="predicted"/>
<name>A0A850ELL7_9BACL</name>
<gene>
    <name evidence="3" type="ORF">HPT30_16295</name>
</gene>
<evidence type="ECO:0000313" key="3">
    <source>
        <dbReference type="EMBL" id="NUU61905.1"/>
    </source>
</evidence>
<keyword evidence="4" id="KW-1185">Reference proteome</keyword>
<dbReference type="Gene3D" id="3.30.457.10">
    <property type="entry name" value="Copper amine oxidase-like, N-terminal domain"/>
    <property type="match status" value="1"/>
</dbReference>
<feature type="signal peptide" evidence="1">
    <location>
        <begin position="1"/>
        <end position="23"/>
    </location>
</feature>
<evidence type="ECO:0000313" key="4">
    <source>
        <dbReference type="Proteomes" id="UP000564806"/>
    </source>
</evidence>
<dbReference type="Proteomes" id="UP000564806">
    <property type="component" value="Unassembled WGS sequence"/>
</dbReference>
<dbReference type="Pfam" id="PF07833">
    <property type="entry name" value="Cu_amine_oxidN1"/>
    <property type="match status" value="1"/>
</dbReference>
<dbReference type="RefSeq" id="WP_175372390.1">
    <property type="nucleotide sequence ID" value="NZ_JABWCS010000211.1"/>
</dbReference>
<comment type="caution">
    <text evidence="3">The sequence shown here is derived from an EMBL/GenBank/DDBJ whole genome shotgun (WGS) entry which is preliminary data.</text>
</comment>
<keyword evidence="1" id="KW-0732">Signal</keyword>
<evidence type="ECO:0000259" key="2">
    <source>
        <dbReference type="Pfam" id="PF07833"/>
    </source>
</evidence>
<dbReference type="InterPro" id="IPR047111">
    <property type="entry name" value="YbaP-like"/>
</dbReference>
<feature type="chain" id="PRO_5032759325" evidence="1">
    <location>
        <begin position="24"/>
        <end position="417"/>
    </location>
</feature>
<dbReference type="InterPro" id="IPR012854">
    <property type="entry name" value="Cu_amine_oxidase-like_N"/>
</dbReference>
<dbReference type="AlphaFoldDB" id="A0A850ELL7"/>
<reference evidence="3" key="1">
    <citation type="submission" date="2020-06" db="EMBL/GenBank/DDBJ databases">
        <title>Paenibacillus sp. nov., isolated from soil.</title>
        <authorList>
            <person name="Seo Y.L."/>
        </authorList>
    </citation>
    <scope>NUCLEOTIDE SEQUENCE [LARGE SCALE GENOMIC DNA]</scope>
    <source>
        <strain evidence="3">JW14</strain>
    </source>
</reference>